<evidence type="ECO:0000313" key="6">
    <source>
        <dbReference type="Proteomes" id="UP000242687"/>
    </source>
</evidence>
<dbReference type="Gene3D" id="3.40.190.10">
    <property type="entry name" value="Periplasmic binding protein-like II"/>
    <property type="match status" value="2"/>
</dbReference>
<dbReference type="CDD" id="cd13539">
    <property type="entry name" value="PBP2_AvModA"/>
    <property type="match status" value="1"/>
</dbReference>
<dbReference type="GO" id="GO:0046872">
    <property type="term" value="F:metal ion binding"/>
    <property type="evidence" value="ECO:0007669"/>
    <property type="project" value="UniProtKB-KW"/>
</dbReference>
<dbReference type="InterPro" id="IPR005950">
    <property type="entry name" value="ModA"/>
</dbReference>
<protein>
    <submittedName>
        <fullName evidence="5">Molybdate transport system substrate-binding protein</fullName>
    </submittedName>
</protein>
<dbReference type="PIRSF" id="PIRSF004846">
    <property type="entry name" value="ModA"/>
    <property type="match status" value="1"/>
</dbReference>
<proteinExistence type="inferred from homology"/>
<gene>
    <name evidence="5" type="ORF">CLV57_0640</name>
</gene>
<dbReference type="PANTHER" id="PTHR30632:SF14">
    <property type="entry name" value="TUNGSTATE_MOLYBDATE_CHROMATE-BINDING PROTEIN MODA"/>
    <property type="match status" value="1"/>
</dbReference>
<keyword evidence="6" id="KW-1185">Reference proteome</keyword>
<dbReference type="OrthoDB" id="9785015at2"/>
<keyword evidence="2 4" id="KW-0479">Metal-binding</keyword>
<dbReference type="Proteomes" id="UP000242687">
    <property type="component" value="Unassembled WGS sequence"/>
</dbReference>
<dbReference type="InterPro" id="IPR050682">
    <property type="entry name" value="ModA/WtpA"/>
</dbReference>
<comment type="similarity">
    <text evidence="1">Belongs to the bacterial solute-binding protein ModA family.</text>
</comment>
<dbReference type="PANTHER" id="PTHR30632">
    <property type="entry name" value="MOLYBDATE-BINDING PERIPLASMIC PROTEIN"/>
    <property type="match status" value="1"/>
</dbReference>
<evidence type="ECO:0000256" key="3">
    <source>
        <dbReference type="ARBA" id="ARBA00022729"/>
    </source>
</evidence>
<dbReference type="GO" id="GO:0030973">
    <property type="term" value="F:molybdate ion binding"/>
    <property type="evidence" value="ECO:0007669"/>
    <property type="project" value="InterPro"/>
</dbReference>
<feature type="binding site" evidence="4">
    <location>
        <position position="66"/>
    </location>
    <ligand>
        <name>molybdate</name>
        <dbReference type="ChEBI" id="CHEBI:36264"/>
    </ligand>
</feature>
<dbReference type="EMBL" id="PGFJ01000001">
    <property type="protein sequence ID" value="PJJ83652.1"/>
    <property type="molecule type" value="Genomic_DNA"/>
</dbReference>
<organism evidence="5 6">
    <name type="scientific">Mucilaginibacter auburnensis</name>
    <dbReference type="NCBI Taxonomy" id="1457233"/>
    <lineage>
        <taxon>Bacteria</taxon>
        <taxon>Pseudomonadati</taxon>
        <taxon>Bacteroidota</taxon>
        <taxon>Sphingobacteriia</taxon>
        <taxon>Sphingobacteriales</taxon>
        <taxon>Sphingobacteriaceae</taxon>
        <taxon>Mucilaginibacter</taxon>
    </lineage>
</organism>
<accession>A0A2H9VS81</accession>
<dbReference type="RefSeq" id="WP_100341293.1">
    <property type="nucleotide sequence ID" value="NZ_PGFJ01000001.1"/>
</dbReference>
<comment type="caution">
    <text evidence="5">The sequence shown here is derived from an EMBL/GenBank/DDBJ whole genome shotgun (WGS) entry which is preliminary data.</text>
</comment>
<name>A0A2H9VS81_9SPHI</name>
<dbReference type="GO" id="GO:0015689">
    <property type="term" value="P:molybdate ion transport"/>
    <property type="evidence" value="ECO:0007669"/>
    <property type="project" value="InterPro"/>
</dbReference>
<evidence type="ECO:0000256" key="2">
    <source>
        <dbReference type="ARBA" id="ARBA00022723"/>
    </source>
</evidence>
<evidence type="ECO:0000256" key="4">
    <source>
        <dbReference type="PIRSR" id="PIRSR004846-1"/>
    </source>
</evidence>
<dbReference type="SUPFAM" id="SSF53850">
    <property type="entry name" value="Periplasmic binding protein-like II"/>
    <property type="match status" value="1"/>
</dbReference>
<evidence type="ECO:0000256" key="1">
    <source>
        <dbReference type="ARBA" id="ARBA00009175"/>
    </source>
</evidence>
<keyword evidence="3" id="KW-0732">Signal</keyword>
<dbReference type="AlphaFoldDB" id="A0A2H9VS81"/>
<dbReference type="Pfam" id="PF13531">
    <property type="entry name" value="SBP_bac_11"/>
    <property type="match status" value="1"/>
</dbReference>
<keyword evidence="4" id="KW-0500">Molybdenum</keyword>
<sequence>MSFQGLGAVVKRLLITIVFFSVAFANSLGQGVRVATAANLQSVIGALKADFKKRSGIAIEPIVGSSGKLVAQINNGAPFDVFLSADMDFPQALYKKGLATKAPVAYAFGKLVICSRQNIGFANWERDLLAPVVKKIVIANPDVAPYGVAAKEALQTQGIFDDVQSKLVFGESIAQVNTYITTGVVDVGFTSQALINDPANKAKLYWQAIDPKLYTPIEQGMILLNRASKNAGALKFYNYLQSADAKRIFAKYGYK</sequence>
<reference evidence="5 6" key="1">
    <citation type="submission" date="2017-11" db="EMBL/GenBank/DDBJ databases">
        <title>Genomic Encyclopedia of Archaeal and Bacterial Type Strains, Phase II (KMG-II): From Individual Species to Whole Genera.</title>
        <authorList>
            <person name="Goeker M."/>
        </authorList>
    </citation>
    <scope>NUCLEOTIDE SEQUENCE [LARGE SCALE GENOMIC DNA]</scope>
    <source>
        <strain evidence="5 6">DSM 28175</strain>
    </source>
</reference>
<feature type="binding site" evidence="4">
    <location>
        <position position="173"/>
    </location>
    <ligand>
        <name>molybdate</name>
        <dbReference type="ChEBI" id="CHEBI:36264"/>
    </ligand>
</feature>
<evidence type="ECO:0000313" key="5">
    <source>
        <dbReference type="EMBL" id="PJJ83652.1"/>
    </source>
</evidence>
<dbReference type="NCBIfam" id="TIGR01256">
    <property type="entry name" value="modA"/>
    <property type="match status" value="1"/>
</dbReference>
<dbReference type="InterPro" id="IPR044084">
    <property type="entry name" value="AvModA-like_subst-bd"/>
</dbReference>